<organism evidence="12">
    <name type="scientific">Siphoviridae sp. ctBAZ2</name>
    <dbReference type="NCBI Taxonomy" id="2827801"/>
    <lineage>
        <taxon>Viruses</taxon>
        <taxon>Duplodnaviria</taxon>
        <taxon>Heunggongvirae</taxon>
        <taxon>Uroviricota</taxon>
        <taxon>Caudoviricetes</taxon>
    </lineage>
</organism>
<evidence type="ECO:0000313" key="12">
    <source>
        <dbReference type="EMBL" id="DAF46928.1"/>
    </source>
</evidence>
<dbReference type="SUPFAM" id="SSF56349">
    <property type="entry name" value="DNA breaking-rejoining enzymes"/>
    <property type="match status" value="1"/>
</dbReference>
<dbReference type="Pfam" id="PF14659">
    <property type="entry name" value="Phage_int_SAM_3"/>
    <property type="match status" value="1"/>
</dbReference>
<comment type="similarity">
    <text evidence="1">Belongs to the 'phage' integrase family.</text>
</comment>
<keyword evidence="8" id="KW-1160">Virus entry into host cell</keyword>
<keyword evidence="6 9" id="KW-0238">DNA-binding</keyword>
<evidence type="ECO:0000256" key="3">
    <source>
        <dbReference type="ARBA" id="ARBA00022679"/>
    </source>
</evidence>
<dbReference type="InterPro" id="IPR044068">
    <property type="entry name" value="CB"/>
</dbReference>
<evidence type="ECO:0000256" key="9">
    <source>
        <dbReference type="PROSITE-ProRule" id="PRU01248"/>
    </source>
</evidence>
<evidence type="ECO:0000256" key="1">
    <source>
        <dbReference type="ARBA" id="ARBA00008857"/>
    </source>
</evidence>
<proteinExistence type="inferred from homology"/>
<evidence type="ECO:0000256" key="7">
    <source>
        <dbReference type="ARBA" id="ARBA00023172"/>
    </source>
</evidence>
<dbReference type="GO" id="GO:0016787">
    <property type="term" value="F:hydrolase activity"/>
    <property type="evidence" value="ECO:0007669"/>
    <property type="project" value="UniProtKB-KW"/>
</dbReference>
<dbReference type="GO" id="GO:0044826">
    <property type="term" value="P:viral genome integration into host DNA"/>
    <property type="evidence" value="ECO:0007669"/>
    <property type="project" value="UniProtKB-KW"/>
</dbReference>
<dbReference type="CDD" id="cd01189">
    <property type="entry name" value="INT_ICEBs1_C_like"/>
    <property type="match status" value="1"/>
</dbReference>
<dbReference type="GO" id="GO:0075713">
    <property type="term" value="P:establishment of integrated proviral latency"/>
    <property type="evidence" value="ECO:0007669"/>
    <property type="project" value="UniProtKB-KW"/>
</dbReference>
<dbReference type="Pfam" id="PF14657">
    <property type="entry name" value="Arm-DNA-bind_4"/>
    <property type="match status" value="1"/>
</dbReference>
<dbReference type="Gene3D" id="1.10.150.130">
    <property type="match status" value="1"/>
</dbReference>
<name>A0A8S5S7K2_9CAUD</name>
<dbReference type="PANTHER" id="PTHR30349:SF64">
    <property type="entry name" value="PROPHAGE INTEGRASE INTD-RELATED"/>
    <property type="match status" value="1"/>
</dbReference>
<protein>
    <recommendedName>
        <fullName evidence="2">Integrase</fullName>
    </recommendedName>
</protein>
<feature type="domain" description="Core-binding (CB)" evidence="11">
    <location>
        <begin position="59"/>
        <end position="141"/>
    </location>
</feature>
<reference evidence="12" key="1">
    <citation type="journal article" date="2021" name="Proc. Natl. Acad. Sci. U.S.A.">
        <title>A Catalog of Tens of Thousands of Viruses from Human Metagenomes Reveals Hidden Associations with Chronic Diseases.</title>
        <authorList>
            <person name="Tisza M.J."/>
            <person name="Buck C.B."/>
        </authorList>
    </citation>
    <scope>NUCLEOTIDE SEQUENCE</scope>
    <source>
        <strain evidence="12">CtBAZ2</strain>
    </source>
</reference>
<dbReference type="PROSITE" id="PS51898">
    <property type="entry name" value="TYR_RECOMBINASE"/>
    <property type="match status" value="1"/>
</dbReference>
<dbReference type="InterPro" id="IPR013762">
    <property type="entry name" value="Integrase-like_cat_sf"/>
</dbReference>
<evidence type="ECO:0000256" key="8">
    <source>
        <dbReference type="ARBA" id="ARBA00023195"/>
    </source>
</evidence>
<evidence type="ECO:0000256" key="4">
    <source>
        <dbReference type="ARBA" id="ARBA00022801"/>
    </source>
</evidence>
<dbReference type="InterPro" id="IPR011010">
    <property type="entry name" value="DNA_brk_join_enz"/>
</dbReference>
<dbReference type="Pfam" id="PF00589">
    <property type="entry name" value="Phage_integrase"/>
    <property type="match status" value="1"/>
</dbReference>
<keyword evidence="7" id="KW-0233">DNA recombination</keyword>
<dbReference type="EMBL" id="BK032547">
    <property type="protein sequence ID" value="DAF46928.1"/>
    <property type="molecule type" value="Genomic_DNA"/>
</dbReference>
<keyword evidence="4" id="KW-0378">Hydrolase</keyword>
<dbReference type="GO" id="GO:0016740">
    <property type="term" value="F:transferase activity"/>
    <property type="evidence" value="ECO:0007669"/>
    <property type="project" value="UniProtKB-KW"/>
</dbReference>
<feature type="domain" description="Tyr recombinase" evidence="10">
    <location>
        <begin position="165"/>
        <end position="364"/>
    </location>
</feature>
<dbReference type="InterPro" id="IPR028259">
    <property type="entry name" value="AP2-like_int_N"/>
</dbReference>
<keyword evidence="8" id="KW-1179">Viral genome integration</keyword>
<dbReference type="GO" id="GO:0003677">
    <property type="term" value="F:DNA binding"/>
    <property type="evidence" value="ECO:0007669"/>
    <property type="project" value="UniProtKB-UniRule"/>
</dbReference>
<evidence type="ECO:0000256" key="6">
    <source>
        <dbReference type="ARBA" id="ARBA00023125"/>
    </source>
</evidence>
<evidence type="ECO:0000256" key="2">
    <source>
        <dbReference type="ARBA" id="ARBA00016082"/>
    </source>
</evidence>
<dbReference type="InterPro" id="IPR004107">
    <property type="entry name" value="Integrase_SAM-like_N"/>
</dbReference>
<dbReference type="PANTHER" id="PTHR30349">
    <property type="entry name" value="PHAGE INTEGRASE-RELATED"/>
    <property type="match status" value="1"/>
</dbReference>
<dbReference type="InterPro" id="IPR050090">
    <property type="entry name" value="Tyrosine_recombinase_XerCD"/>
</dbReference>
<accession>A0A8S5S7K2</accession>
<dbReference type="Gene3D" id="1.10.443.10">
    <property type="entry name" value="Intergrase catalytic core"/>
    <property type="match status" value="1"/>
</dbReference>
<dbReference type="GO" id="GO:0015074">
    <property type="term" value="P:DNA integration"/>
    <property type="evidence" value="ECO:0007669"/>
    <property type="project" value="UniProtKB-KW"/>
</dbReference>
<dbReference type="GO" id="GO:0006310">
    <property type="term" value="P:DNA recombination"/>
    <property type="evidence" value="ECO:0007669"/>
    <property type="project" value="UniProtKB-KW"/>
</dbReference>
<dbReference type="PROSITE" id="PS51900">
    <property type="entry name" value="CB"/>
    <property type="match status" value="1"/>
</dbReference>
<sequence>MAVRKDEKTKKWYFYGKYKDPITNKYKDYKRRGFRTKQEAKFAESEFLKNFLAEQKGNVLMSRLIDEYFSQKKKEMKKSSYNSLVNKTNKHIRPYFDNMIIKDIKPLHIRNWKDEMNAKNLSLRYKRDIFIMLSTILNFAEKYYGIENNCLKIEGNFKDPTEPKKEMLFWTLEEFEQFDNVIDDLEYKTLFNFLYWTGCRRGEALALNWNDFTSGFKSVKIRKTINQKIKGQPYEITTPKTPGSNRNIPLPEQLISLIQRLYEYSKEIEGFNNNCFVFGLEKPLSDTTIERKKNEYCKIANVKQIRIHDFRHSHASYLINNMPNDQNLILAISKRLGHSSPTITLQVYAHMMPNDDDKLLNIMNNK</sequence>
<evidence type="ECO:0000259" key="11">
    <source>
        <dbReference type="PROSITE" id="PS51900"/>
    </source>
</evidence>
<evidence type="ECO:0000256" key="5">
    <source>
        <dbReference type="ARBA" id="ARBA00022908"/>
    </source>
</evidence>
<keyword evidence="5" id="KW-0229">DNA integration</keyword>
<keyword evidence="3" id="KW-0808">Transferase</keyword>
<dbReference type="InterPro" id="IPR010998">
    <property type="entry name" value="Integrase_recombinase_N"/>
</dbReference>
<dbReference type="InterPro" id="IPR002104">
    <property type="entry name" value="Integrase_catalytic"/>
</dbReference>
<evidence type="ECO:0000259" key="10">
    <source>
        <dbReference type="PROSITE" id="PS51898"/>
    </source>
</evidence>